<evidence type="ECO:0000313" key="2">
    <source>
        <dbReference type="EMBL" id="PIT62459.1"/>
    </source>
</evidence>
<proteinExistence type="predicted"/>
<keyword evidence="1" id="KW-0732">Signal</keyword>
<dbReference type="AlphaFoldDB" id="A0A2N9Y492"/>
<evidence type="ECO:0000313" key="3">
    <source>
        <dbReference type="Proteomes" id="UP000231094"/>
    </source>
</evidence>
<dbReference type="PROSITE" id="PS51257">
    <property type="entry name" value="PROKAR_LIPOPROTEIN"/>
    <property type="match status" value="1"/>
</dbReference>
<accession>A0A2N9Y492</accession>
<feature type="signal peptide" evidence="1">
    <location>
        <begin position="1"/>
        <end position="24"/>
    </location>
</feature>
<protein>
    <recommendedName>
        <fullName evidence="4">Lipoprotein</fullName>
    </recommendedName>
</protein>
<feature type="chain" id="PRO_5014854367" description="Lipoprotein" evidence="1">
    <location>
        <begin position="25"/>
        <end position="228"/>
    </location>
</feature>
<dbReference type="InterPro" id="IPR008517">
    <property type="entry name" value="GNA1162-like"/>
</dbReference>
<organism evidence="2 3">
    <name type="scientific">Snodgrassella alvi</name>
    <dbReference type="NCBI Taxonomy" id="1196083"/>
    <lineage>
        <taxon>Bacteria</taxon>
        <taxon>Pseudomonadati</taxon>
        <taxon>Pseudomonadota</taxon>
        <taxon>Betaproteobacteria</taxon>
        <taxon>Neisseriales</taxon>
        <taxon>Neisseriaceae</taxon>
        <taxon>Snodgrassella</taxon>
    </lineage>
</organism>
<name>A0A2N9Y492_9NEIS</name>
<evidence type="ECO:0008006" key="4">
    <source>
        <dbReference type="Google" id="ProtNLM"/>
    </source>
</evidence>
<dbReference type="Pfam" id="PF05643">
    <property type="entry name" value="GNA1162-like"/>
    <property type="match status" value="1"/>
</dbReference>
<reference evidence="2 3" key="1">
    <citation type="journal article" date="2017" name="MBio">
        <title>Type VI secretion-mediated competition in the bee gut microbiome.</title>
        <authorList>
            <person name="Steele M.I."/>
            <person name="Kwong W.K."/>
            <person name="Powell J.E."/>
            <person name="Whiteley M."/>
            <person name="Moran N.A."/>
        </authorList>
    </citation>
    <scope>NUCLEOTIDE SEQUENCE [LARGE SCALE GENOMIC DNA]</scope>
    <source>
        <strain evidence="2 3">PEB0171</strain>
    </source>
</reference>
<dbReference type="Gene3D" id="3.40.50.10610">
    <property type="entry name" value="ABC-type transport auxiliary lipoprotein component"/>
    <property type="match status" value="1"/>
</dbReference>
<dbReference type="Proteomes" id="UP000231094">
    <property type="component" value="Unassembled WGS sequence"/>
</dbReference>
<gene>
    <name evidence="2" type="ORF">BHC47_05040</name>
</gene>
<sequence>MRFFKLLLSLAVTTLLYACSTSHYQPQPHDYSKFRQSDPHSILVLLPTSSSVDTKAPYAVLAQTTQPLAESGYYVFPVALVNETFKDNGLNDGAEIQAIDINKIRQIYNPDAILYLNVKDYGTKYKVISSVTTVTVEAKLIDAKNGSIIWSGEKNITIDSSNNSNNDIFSLIVNAVITQISNKVSDKAYIVAGAVDTGLLSAEETNGILFGPYNPGYKKPVIPVESVN</sequence>
<comment type="caution">
    <text evidence="2">The sequence shown here is derived from an EMBL/GenBank/DDBJ whole genome shotgun (WGS) entry which is preliminary data.</text>
</comment>
<evidence type="ECO:0000256" key="1">
    <source>
        <dbReference type="SAM" id="SignalP"/>
    </source>
</evidence>
<dbReference type="EMBL" id="MEIV01000051">
    <property type="protein sequence ID" value="PIT62459.1"/>
    <property type="molecule type" value="Genomic_DNA"/>
</dbReference>
<dbReference type="RefSeq" id="WP_041880791.1">
    <property type="nucleotide sequence ID" value="NZ_CP160071.2"/>
</dbReference>